<dbReference type="SMART" id="SM00225">
    <property type="entry name" value="BTB"/>
    <property type="match status" value="1"/>
</dbReference>
<protein>
    <recommendedName>
        <fullName evidence="1">BTB domain-containing protein</fullName>
    </recommendedName>
</protein>
<dbReference type="PROSITE" id="PS50097">
    <property type="entry name" value="BTB"/>
    <property type="match status" value="1"/>
</dbReference>
<dbReference type="Proteomes" id="UP000623687">
    <property type="component" value="Unassembled WGS sequence"/>
</dbReference>
<dbReference type="VEuPathDB" id="FungiDB:PC9H_008016"/>
<evidence type="ECO:0000313" key="3">
    <source>
        <dbReference type="Proteomes" id="UP000623687"/>
    </source>
</evidence>
<dbReference type="InterPro" id="IPR000210">
    <property type="entry name" value="BTB/POZ_dom"/>
</dbReference>
<evidence type="ECO:0000259" key="1">
    <source>
        <dbReference type="PROSITE" id="PS50097"/>
    </source>
</evidence>
<dbReference type="EMBL" id="JACETU010000005">
    <property type="protein sequence ID" value="KAF7428784.1"/>
    <property type="molecule type" value="Genomic_DNA"/>
</dbReference>
<keyword evidence="3" id="KW-1185">Reference proteome</keyword>
<dbReference type="RefSeq" id="XP_036631156.1">
    <property type="nucleotide sequence ID" value="XM_036777536.1"/>
</dbReference>
<sequence length="280" mass="31439">MLRGYEFNASDADIVLVSNDTEPFEFRVHKCVLAVASPFFRTMFSLSQPNNPGKPGSAGASLPHIPVSEPKRTIEGLLQFVYPIPDPAISTLEEVTTMLGAALKYEFECPVASLRKLLVSPHFLQSQPVRVFAIACRFDLDAEAKTASQYTLRVNVLDCPLSDDLKHISAYSYHQLLDLHRRRSRAARELIVYFPESVKCALCTGGVHAMFRSPRWWKEFESRAKERLAIAPTTDGIFEMEFLAECANAAECQRCFESLCSAWPFLQEMKARIDALPATI</sequence>
<dbReference type="CDD" id="cd18186">
    <property type="entry name" value="BTB_POZ_ZBTB_KLHL-like"/>
    <property type="match status" value="1"/>
</dbReference>
<dbReference type="InterPro" id="IPR011333">
    <property type="entry name" value="SKP1/BTB/POZ_sf"/>
</dbReference>
<dbReference type="GeneID" id="59377834"/>
<reference evidence="2" key="1">
    <citation type="submission" date="2019-07" db="EMBL/GenBank/DDBJ databases">
        <authorList>
            <person name="Palmer J.M."/>
        </authorList>
    </citation>
    <scope>NUCLEOTIDE SEQUENCE</scope>
    <source>
        <strain evidence="2">PC9</strain>
    </source>
</reference>
<dbReference type="Pfam" id="PF00651">
    <property type="entry name" value="BTB"/>
    <property type="match status" value="1"/>
</dbReference>
<organism evidence="2 3">
    <name type="scientific">Pleurotus ostreatus</name>
    <name type="common">Oyster mushroom</name>
    <name type="synonym">White-rot fungus</name>
    <dbReference type="NCBI Taxonomy" id="5322"/>
    <lineage>
        <taxon>Eukaryota</taxon>
        <taxon>Fungi</taxon>
        <taxon>Dikarya</taxon>
        <taxon>Basidiomycota</taxon>
        <taxon>Agaricomycotina</taxon>
        <taxon>Agaricomycetes</taxon>
        <taxon>Agaricomycetidae</taxon>
        <taxon>Agaricales</taxon>
        <taxon>Pleurotineae</taxon>
        <taxon>Pleurotaceae</taxon>
        <taxon>Pleurotus</taxon>
    </lineage>
</organism>
<gene>
    <name evidence="2" type="ORF">PC9H_008016</name>
</gene>
<accession>A0A8H6ZUK1</accession>
<dbReference type="Gene3D" id="3.30.710.10">
    <property type="entry name" value="Potassium Channel Kv1.1, Chain A"/>
    <property type="match status" value="1"/>
</dbReference>
<dbReference type="AlphaFoldDB" id="A0A8H6ZUK1"/>
<dbReference type="OrthoDB" id="71307at2759"/>
<evidence type="ECO:0000313" key="2">
    <source>
        <dbReference type="EMBL" id="KAF7428784.1"/>
    </source>
</evidence>
<comment type="caution">
    <text evidence="2">The sequence shown here is derived from an EMBL/GenBank/DDBJ whole genome shotgun (WGS) entry which is preliminary data.</text>
</comment>
<proteinExistence type="predicted"/>
<dbReference type="SUPFAM" id="SSF54695">
    <property type="entry name" value="POZ domain"/>
    <property type="match status" value="1"/>
</dbReference>
<feature type="domain" description="BTB" evidence="1">
    <location>
        <begin position="12"/>
        <end position="82"/>
    </location>
</feature>
<name>A0A8H6ZUK1_PLEOS</name>